<evidence type="ECO:0000256" key="2">
    <source>
        <dbReference type="ARBA" id="ARBA00013164"/>
    </source>
</evidence>
<dbReference type="Pfam" id="PF13603">
    <property type="entry name" value="tRNA-synt_1_2"/>
    <property type="match status" value="1"/>
</dbReference>
<dbReference type="GO" id="GO:0005524">
    <property type="term" value="F:ATP binding"/>
    <property type="evidence" value="ECO:0007669"/>
    <property type="project" value="UniProtKB-KW"/>
</dbReference>
<evidence type="ECO:0000313" key="15">
    <source>
        <dbReference type="Proteomes" id="UP001515500"/>
    </source>
</evidence>
<dbReference type="PRINTS" id="PR00985">
    <property type="entry name" value="TRNASYNTHLEU"/>
</dbReference>
<accession>A0AB40CUS5</accession>
<feature type="domain" description="Methionyl/Valyl/Leucyl/Isoleucyl-tRNA synthetase anticodon-binding" evidence="12">
    <location>
        <begin position="822"/>
        <end position="930"/>
    </location>
</feature>
<dbReference type="FunFam" id="1.10.730.10:FF:000012">
    <property type="entry name" value="Leucine--tRNA ligase"/>
    <property type="match status" value="1"/>
</dbReference>
<dbReference type="PROSITE" id="PS00178">
    <property type="entry name" value="AA_TRNA_LIGASE_I"/>
    <property type="match status" value="1"/>
</dbReference>
<evidence type="ECO:0000259" key="12">
    <source>
        <dbReference type="Pfam" id="PF08264"/>
    </source>
</evidence>
<dbReference type="FunFam" id="1.10.730.10:FF:000011">
    <property type="entry name" value="Leucine--tRNA ligase chloroplastic/mitochondrial"/>
    <property type="match status" value="1"/>
</dbReference>
<evidence type="ECO:0000256" key="7">
    <source>
        <dbReference type="ARBA" id="ARBA00023146"/>
    </source>
</evidence>
<evidence type="ECO:0000259" key="11">
    <source>
        <dbReference type="Pfam" id="PF00133"/>
    </source>
</evidence>
<dbReference type="InterPro" id="IPR009080">
    <property type="entry name" value="tRNAsynth_Ia_anticodon-bd"/>
</dbReference>
<dbReference type="EC" id="6.1.1.4" evidence="2"/>
<dbReference type="GO" id="GO:0005829">
    <property type="term" value="C:cytosol"/>
    <property type="evidence" value="ECO:0007669"/>
    <property type="project" value="TreeGrafter"/>
</dbReference>
<feature type="domain" description="Leucyl-tRNA synthetase editing" evidence="14">
    <location>
        <begin position="284"/>
        <end position="477"/>
    </location>
</feature>
<dbReference type="CDD" id="cd07958">
    <property type="entry name" value="Anticodon_Ia_Leu_BEm"/>
    <property type="match status" value="1"/>
</dbReference>
<evidence type="ECO:0000256" key="3">
    <source>
        <dbReference type="ARBA" id="ARBA00022598"/>
    </source>
</evidence>
<dbReference type="Proteomes" id="UP001515500">
    <property type="component" value="Chromosome 17"/>
</dbReference>
<protein>
    <recommendedName>
        <fullName evidence="2">leucine--tRNA ligase</fullName>
        <ecNumber evidence="2">6.1.1.4</ecNumber>
    </recommendedName>
    <alternativeName>
        <fullName evidence="8">Leucyl-tRNA synthetase</fullName>
    </alternativeName>
</protein>
<dbReference type="GO" id="GO:0006429">
    <property type="term" value="P:leucyl-tRNA aminoacylation"/>
    <property type="evidence" value="ECO:0007669"/>
    <property type="project" value="InterPro"/>
</dbReference>
<comment type="catalytic activity">
    <reaction evidence="9">
        <text>tRNA(Leu) + L-leucine + ATP = L-leucyl-tRNA(Leu) + AMP + diphosphate</text>
        <dbReference type="Rhea" id="RHEA:11688"/>
        <dbReference type="Rhea" id="RHEA-COMP:9613"/>
        <dbReference type="Rhea" id="RHEA-COMP:9622"/>
        <dbReference type="ChEBI" id="CHEBI:30616"/>
        <dbReference type="ChEBI" id="CHEBI:33019"/>
        <dbReference type="ChEBI" id="CHEBI:57427"/>
        <dbReference type="ChEBI" id="CHEBI:78442"/>
        <dbReference type="ChEBI" id="CHEBI:78494"/>
        <dbReference type="ChEBI" id="CHEBI:456215"/>
        <dbReference type="EC" id="6.1.1.4"/>
    </reaction>
</comment>
<dbReference type="RefSeq" id="XP_039142561.1">
    <property type="nucleotide sequence ID" value="XM_039286627.1"/>
</dbReference>
<dbReference type="InterPro" id="IPR009008">
    <property type="entry name" value="Val/Leu/Ile-tRNA-synth_edit"/>
</dbReference>
<dbReference type="InterPro" id="IPR002300">
    <property type="entry name" value="aa-tRNA-synth_Ia"/>
</dbReference>
<dbReference type="Pfam" id="PF09334">
    <property type="entry name" value="tRNA-synt_1g"/>
    <property type="match status" value="1"/>
</dbReference>
<dbReference type="AlphaFoldDB" id="A0AB40CUS5"/>
<dbReference type="GO" id="GO:0004823">
    <property type="term" value="F:leucine-tRNA ligase activity"/>
    <property type="evidence" value="ECO:0007669"/>
    <property type="project" value="UniProtKB-EC"/>
</dbReference>
<dbReference type="HAMAP" id="MF_00049_B">
    <property type="entry name" value="Leu_tRNA_synth_B"/>
    <property type="match status" value="1"/>
</dbReference>
<dbReference type="SUPFAM" id="SSF47323">
    <property type="entry name" value="Anticodon-binding domain of a subclass of class I aminoacyl-tRNA synthetases"/>
    <property type="match status" value="1"/>
</dbReference>
<dbReference type="InterPro" id="IPR002302">
    <property type="entry name" value="Leu-tRNA-ligase"/>
</dbReference>
<keyword evidence="3 10" id="KW-0436">Ligase</keyword>
<dbReference type="NCBIfam" id="TIGR00396">
    <property type="entry name" value="leuS_bact"/>
    <property type="match status" value="1"/>
</dbReference>
<dbReference type="PANTHER" id="PTHR43740">
    <property type="entry name" value="LEUCYL-TRNA SYNTHETASE"/>
    <property type="match status" value="1"/>
</dbReference>
<dbReference type="Pfam" id="PF00133">
    <property type="entry name" value="tRNA-synt_1"/>
    <property type="match status" value="1"/>
</dbReference>
<reference evidence="16" key="1">
    <citation type="submission" date="2025-08" db="UniProtKB">
        <authorList>
            <consortium name="RefSeq"/>
        </authorList>
    </citation>
    <scope>IDENTIFICATION</scope>
</reference>
<dbReference type="Gene3D" id="3.40.50.620">
    <property type="entry name" value="HUPs"/>
    <property type="match status" value="2"/>
</dbReference>
<evidence type="ECO:0000259" key="13">
    <source>
        <dbReference type="Pfam" id="PF09334"/>
    </source>
</evidence>
<name>A0AB40CUS5_DIOCR</name>
<dbReference type="SUPFAM" id="SSF52374">
    <property type="entry name" value="Nucleotidylyl transferase"/>
    <property type="match status" value="1"/>
</dbReference>
<keyword evidence="4 10" id="KW-0547">Nucleotide-binding</keyword>
<dbReference type="GO" id="GO:0009791">
    <property type="term" value="P:post-embryonic development"/>
    <property type="evidence" value="ECO:0007669"/>
    <property type="project" value="UniProtKB-ARBA"/>
</dbReference>
<gene>
    <name evidence="16" type="primary">LOC120279946</name>
</gene>
<dbReference type="FunFam" id="3.40.50.620:FF:000077">
    <property type="entry name" value="Leucine--tRNA ligase"/>
    <property type="match status" value="1"/>
</dbReference>
<dbReference type="InterPro" id="IPR015413">
    <property type="entry name" value="Methionyl/Leucyl_tRNA_Synth"/>
</dbReference>
<proteinExistence type="inferred from homology"/>
<evidence type="ECO:0000256" key="5">
    <source>
        <dbReference type="ARBA" id="ARBA00022840"/>
    </source>
</evidence>
<feature type="domain" description="Aminoacyl-tRNA synthetase class Ia" evidence="11">
    <location>
        <begin position="737"/>
        <end position="766"/>
    </location>
</feature>
<evidence type="ECO:0000259" key="14">
    <source>
        <dbReference type="Pfam" id="PF13603"/>
    </source>
</evidence>
<dbReference type="FunFam" id="3.90.740.10:FF:000049">
    <property type="entry name" value="Os01g0120300 protein"/>
    <property type="match status" value="1"/>
</dbReference>
<dbReference type="Gene3D" id="1.10.730.10">
    <property type="entry name" value="Isoleucyl-tRNA Synthetase, Domain 1"/>
    <property type="match status" value="1"/>
</dbReference>
<organism evidence="15 16">
    <name type="scientific">Dioscorea cayennensis subsp. rotundata</name>
    <name type="common">White Guinea yam</name>
    <name type="synonym">Dioscorea rotundata</name>
    <dbReference type="NCBI Taxonomy" id="55577"/>
    <lineage>
        <taxon>Eukaryota</taxon>
        <taxon>Viridiplantae</taxon>
        <taxon>Streptophyta</taxon>
        <taxon>Embryophyta</taxon>
        <taxon>Tracheophyta</taxon>
        <taxon>Spermatophyta</taxon>
        <taxon>Magnoliopsida</taxon>
        <taxon>Liliopsida</taxon>
        <taxon>Dioscoreales</taxon>
        <taxon>Dioscoreaceae</taxon>
        <taxon>Dioscorea</taxon>
    </lineage>
</organism>
<keyword evidence="15" id="KW-1185">Reference proteome</keyword>
<evidence type="ECO:0000256" key="6">
    <source>
        <dbReference type="ARBA" id="ARBA00022917"/>
    </source>
</evidence>
<evidence type="ECO:0000256" key="8">
    <source>
        <dbReference type="ARBA" id="ARBA00030520"/>
    </source>
</evidence>
<keyword evidence="5 10" id="KW-0067">ATP-binding</keyword>
<dbReference type="InterPro" id="IPR013155">
    <property type="entry name" value="M/V/L/I-tRNA-synth_anticd-bd"/>
</dbReference>
<dbReference type="Pfam" id="PF08264">
    <property type="entry name" value="Anticodon_1"/>
    <property type="match status" value="1"/>
</dbReference>
<dbReference type="Gene3D" id="3.90.740.10">
    <property type="entry name" value="Valyl/Leucyl/Isoleucyl-tRNA synthetase, editing domain"/>
    <property type="match status" value="1"/>
</dbReference>
<evidence type="ECO:0000256" key="9">
    <source>
        <dbReference type="ARBA" id="ARBA00047469"/>
    </source>
</evidence>
<keyword evidence="6 10" id="KW-0648">Protein biosynthesis</keyword>
<feature type="domain" description="Methionyl/Leucyl tRNA synthetase" evidence="13">
    <location>
        <begin position="104"/>
        <end position="235"/>
    </location>
</feature>
<dbReference type="InterPro" id="IPR014729">
    <property type="entry name" value="Rossmann-like_a/b/a_fold"/>
</dbReference>
<dbReference type="GO" id="GO:0002161">
    <property type="term" value="F:aminoacyl-tRNA deacylase activity"/>
    <property type="evidence" value="ECO:0007669"/>
    <property type="project" value="InterPro"/>
</dbReference>
<dbReference type="InterPro" id="IPR001412">
    <property type="entry name" value="aa-tRNA-synth_I_CS"/>
</dbReference>
<dbReference type="SUPFAM" id="SSF50677">
    <property type="entry name" value="ValRS/IleRS/LeuRS editing domain"/>
    <property type="match status" value="1"/>
</dbReference>
<dbReference type="InterPro" id="IPR025709">
    <property type="entry name" value="Leu_tRNA-synth_edit"/>
</dbReference>
<evidence type="ECO:0000256" key="10">
    <source>
        <dbReference type="RuleBase" id="RU363035"/>
    </source>
</evidence>
<sequence>MFEIQYQLRFQPPLRFLHASPTPSPAVLLLDLRFPCRRFSRVRCCSGGGNGGSAKPQQLQQRRAYPFDEIEPRWQRYWEENRTFRTPDEDLDMSKPKCYILDMFPYPSGAGLHVGHPLGYTATDILSRFKRMKGFNVLHPMGWDAFGLPAEQYAIETGTHPKVTTIRNIDRFRSQLKLLGFAYDWDREISTTDPEYYKWTQWIFLQLLKRGLAYQAEVPVNWCPALGTVLANEEIVDGVSERGGFPVIRKPMRQWMLKITSYSERLLEDLDDLDWPESIKEMQRNWIGRSEGAELEFHVIGSDGQERGIKLSVYTTRPDTIFGATYLVVAPEHISLASLVPKEQEKQVEEYKELAARKSELERTDLQKEKTGVFSGSYAKNPATGESIPIWIADYVLGSYGTGAIMAVPAHDSRDYEFAVKYDIPIIRVVEPAGTSSNLDGPYVDDGFVINSSNMSSGLNINGLTCKEAAMEVIDWLERTGHGSKKVNYKLRDWLFARQRYWGEPFPVIFLNETGELVPLPESQLPLTLPELDDFTPTGTGEPPLAKATTWVNTIDPISGKPARRETNTMPQWAGSCWYYLRFMDPKNSTAIVNKDKERCIALSSLFLAQDMINIYELSLSGLNFYRYWSPVDIYVGGAEHSVLHLLYARFWHKVLYDIGVVSTIEPFQCLINQGLILGEVEYVAYRDAEGRLLSADSVSDVGEYALERIPVEKVTKAGDFYVLKDDPSIRLISRSYKMSKSRGNVINPDDVVSEYGADSLRLYEMFMGPLRDSKAWSTGGIEGVHRFLARIWRLVVGAPLPDGSYRKGTVVTDDKPTLEQLRALHKCIDKVSEEIQETRFNTGISAMMEFINAAYKWDNHPKPIMEAFILLLSPYAPHMAEELWFRLGHSSSLAYENFPEARTEYLKDSSIVLPVQINGKTRGTILVNEDCSEDEAFKLASLDEKLSKYLHGKAIKKRIYVPRRILNVILDQQKKLDFPVVLTCCCEEGN</sequence>
<comment type="similarity">
    <text evidence="1 10">Belongs to the class-I aminoacyl-tRNA synthetase family.</text>
</comment>
<evidence type="ECO:0000256" key="1">
    <source>
        <dbReference type="ARBA" id="ARBA00005594"/>
    </source>
</evidence>
<dbReference type="CDD" id="cd00812">
    <property type="entry name" value="LeuRS_core"/>
    <property type="match status" value="1"/>
</dbReference>
<dbReference type="GO" id="GO:0048608">
    <property type="term" value="P:reproductive structure development"/>
    <property type="evidence" value="ECO:0007669"/>
    <property type="project" value="UniProtKB-ARBA"/>
</dbReference>
<dbReference type="PANTHER" id="PTHR43740:SF2">
    <property type="entry name" value="LEUCINE--TRNA LIGASE, MITOCHONDRIAL"/>
    <property type="match status" value="1"/>
</dbReference>
<evidence type="ECO:0000313" key="16">
    <source>
        <dbReference type="RefSeq" id="XP_039142561.1"/>
    </source>
</evidence>
<dbReference type="GeneID" id="120279946"/>
<dbReference type="GO" id="GO:0005739">
    <property type="term" value="C:mitochondrion"/>
    <property type="evidence" value="ECO:0007669"/>
    <property type="project" value="UniProtKB-ARBA"/>
</dbReference>
<keyword evidence="7 10" id="KW-0030">Aminoacyl-tRNA synthetase</keyword>
<evidence type="ECO:0000256" key="4">
    <source>
        <dbReference type="ARBA" id="ARBA00022741"/>
    </source>
</evidence>